<comment type="similarity">
    <text evidence="7 9">Belongs to the Maf family. YceF subfamily.</text>
</comment>
<evidence type="ECO:0000256" key="5">
    <source>
        <dbReference type="ARBA" id="ARBA00050213"/>
    </source>
</evidence>
<feature type="site" description="Important for substrate specificity" evidence="9">
    <location>
        <position position="76"/>
    </location>
</feature>
<keyword evidence="3 9" id="KW-0378">Hydrolase</keyword>
<dbReference type="HOGENOM" id="CLU_040416_1_0_6"/>
<evidence type="ECO:0000256" key="8">
    <source>
        <dbReference type="ARBA" id="ARBA00068163"/>
    </source>
</evidence>
<dbReference type="Proteomes" id="UP000005959">
    <property type="component" value="Unassembled WGS sequence"/>
</dbReference>
<evidence type="ECO:0000256" key="6">
    <source>
        <dbReference type="ARBA" id="ARBA00053369"/>
    </source>
</evidence>
<dbReference type="Pfam" id="PF02545">
    <property type="entry name" value="Maf"/>
    <property type="match status" value="1"/>
</dbReference>
<dbReference type="GO" id="GO:0009117">
    <property type="term" value="P:nucleotide metabolic process"/>
    <property type="evidence" value="ECO:0007669"/>
    <property type="project" value="UniProtKB-KW"/>
</dbReference>
<dbReference type="GO" id="GO:0047429">
    <property type="term" value="F:nucleoside triphosphate diphosphatase activity"/>
    <property type="evidence" value="ECO:0007669"/>
    <property type="project" value="InterPro"/>
</dbReference>
<evidence type="ECO:0000256" key="3">
    <source>
        <dbReference type="ARBA" id="ARBA00022801"/>
    </source>
</evidence>
<proteinExistence type="inferred from homology"/>
<dbReference type="PATRIC" id="fig|1002364.3.peg.2317"/>
<comment type="caution">
    <text evidence="10">The sequence shown here is derived from an EMBL/GenBank/DDBJ whole genome shotgun (WGS) entry which is preliminary data.</text>
</comment>
<evidence type="ECO:0000256" key="1">
    <source>
        <dbReference type="ARBA" id="ARBA00004496"/>
    </source>
</evidence>
<comment type="subcellular location">
    <subcellularLocation>
        <location evidence="1 9">Cytoplasm</location>
    </subcellularLocation>
</comment>
<dbReference type="CDD" id="cd00555">
    <property type="entry name" value="Maf"/>
    <property type="match status" value="1"/>
</dbReference>
<dbReference type="Gene3D" id="3.90.950.10">
    <property type="match status" value="1"/>
</dbReference>
<dbReference type="EMBL" id="AGCI01000062">
    <property type="protein sequence ID" value="EHM41904.1"/>
    <property type="molecule type" value="Genomic_DNA"/>
</dbReference>
<dbReference type="PANTHER" id="PTHR43213:SF10">
    <property type="entry name" value="7-METHYL-GTP PYROPHOSPHATASE"/>
    <property type="match status" value="1"/>
</dbReference>
<organism evidence="10 11">
    <name type="scientific">Hafnia alvei ATCC 51873</name>
    <dbReference type="NCBI Taxonomy" id="1002364"/>
    <lineage>
        <taxon>Bacteria</taxon>
        <taxon>Pseudomonadati</taxon>
        <taxon>Pseudomonadota</taxon>
        <taxon>Gammaproteobacteria</taxon>
        <taxon>Enterobacterales</taxon>
        <taxon>Hafniaceae</taxon>
        <taxon>Hafnia</taxon>
    </lineage>
</organism>
<keyword evidence="2 9" id="KW-0963">Cytoplasm</keyword>
<feature type="site" description="Important for substrate specificity" evidence="9">
    <location>
        <position position="160"/>
    </location>
</feature>
<evidence type="ECO:0000256" key="9">
    <source>
        <dbReference type="HAMAP-Rule" id="MF_00528"/>
    </source>
</evidence>
<dbReference type="FunFam" id="3.90.950.10:FF:000005">
    <property type="entry name" value="7-methyl-GTP pyrophosphatase"/>
    <property type="match status" value="1"/>
</dbReference>
<evidence type="ECO:0000256" key="7">
    <source>
        <dbReference type="ARBA" id="ARBA00060749"/>
    </source>
</evidence>
<feature type="active site" description="Proton acceptor" evidence="9">
    <location>
        <position position="75"/>
    </location>
</feature>
<dbReference type="NCBIfam" id="TIGR00172">
    <property type="entry name" value="maf"/>
    <property type="match status" value="1"/>
</dbReference>
<dbReference type="PANTHER" id="PTHR43213">
    <property type="entry name" value="BIFUNCTIONAL DTTP/UTP PYROPHOSPHATASE/METHYLTRANSFERASE PROTEIN-RELATED"/>
    <property type="match status" value="1"/>
</dbReference>
<comment type="function">
    <text evidence="6 9">Nucleoside triphosphate pyrophosphatase that hydrolyzes 7-methyl-GTP (m(7)GTP). May have a dual role in cell division arrest and in preventing the incorporation of modified nucleotides into cellular nucleic acids.</text>
</comment>
<dbReference type="SUPFAM" id="SSF52972">
    <property type="entry name" value="ITPase-like"/>
    <property type="match status" value="1"/>
</dbReference>
<evidence type="ECO:0000313" key="11">
    <source>
        <dbReference type="Proteomes" id="UP000005959"/>
    </source>
</evidence>
<sequence>MLYGKNMSPLILASTSPYRRALLEKLGVEFLCAAPDTDETPKNGESATALVQRLALEKALSLTDKFPNSLIIGSDQVCVIDGNIVGKPGSVENAQRQLRAASGKIITFYTGLCVVNSHTMHREIICEPFHVHFRHLSDEEIRAYIELEMPLSCAGSFMCEGAGILLFSRLEGRDPNALIGLPLIALNEMLRKLGYNALLHGKNRA</sequence>
<feature type="site" description="Important for substrate specificity" evidence="9">
    <location>
        <position position="18"/>
    </location>
</feature>
<evidence type="ECO:0000313" key="10">
    <source>
        <dbReference type="EMBL" id="EHM41904.1"/>
    </source>
</evidence>
<gene>
    <name evidence="10" type="ORF">HMPREF0454_02581</name>
</gene>
<reference evidence="10 11" key="1">
    <citation type="submission" date="2011-08" db="EMBL/GenBank/DDBJ databases">
        <authorList>
            <person name="Weinstock G."/>
            <person name="Sodergren E."/>
            <person name="Clifton S."/>
            <person name="Fulton L."/>
            <person name="Fulton B."/>
            <person name="Courtney L."/>
            <person name="Fronick C."/>
            <person name="Harrison M."/>
            <person name="Strong C."/>
            <person name="Farmer C."/>
            <person name="Delahaunty K."/>
            <person name="Markovic C."/>
            <person name="Hall O."/>
            <person name="Minx P."/>
            <person name="Tomlinson C."/>
            <person name="Mitreva M."/>
            <person name="Hou S."/>
            <person name="Chen J."/>
            <person name="Wollam A."/>
            <person name="Pepin K.H."/>
            <person name="Johnson M."/>
            <person name="Bhonagiri V."/>
            <person name="Zhang X."/>
            <person name="Suruliraj S."/>
            <person name="Warren W."/>
            <person name="Chinwalla A."/>
            <person name="Mardis E.R."/>
            <person name="Wilson R.K."/>
        </authorList>
    </citation>
    <scope>NUCLEOTIDE SEQUENCE [LARGE SCALE GENOMIC DNA]</scope>
    <source>
        <strain evidence="10 11">ATCC 51873</strain>
    </source>
</reference>
<dbReference type="InterPro" id="IPR029001">
    <property type="entry name" value="ITPase-like_fam"/>
</dbReference>
<dbReference type="PIRSF" id="PIRSF006305">
    <property type="entry name" value="Maf"/>
    <property type="match status" value="1"/>
</dbReference>
<comment type="cofactor">
    <cofactor evidence="9">
        <name>a divalent metal cation</name>
        <dbReference type="ChEBI" id="CHEBI:60240"/>
    </cofactor>
</comment>
<keyword evidence="4 9" id="KW-0546">Nucleotide metabolism</keyword>
<dbReference type="InterPro" id="IPR003697">
    <property type="entry name" value="Maf-like"/>
</dbReference>
<dbReference type="AlphaFoldDB" id="G9Y7R5"/>
<dbReference type="GO" id="GO:0005737">
    <property type="term" value="C:cytoplasm"/>
    <property type="evidence" value="ECO:0007669"/>
    <property type="project" value="UniProtKB-SubCell"/>
</dbReference>
<evidence type="ECO:0000256" key="4">
    <source>
        <dbReference type="ARBA" id="ARBA00023080"/>
    </source>
</evidence>
<name>G9Y7R5_HAFAL</name>
<comment type="caution">
    <text evidence="9">Lacks conserved residue(s) required for the propagation of feature annotation.</text>
</comment>
<comment type="catalytic activity">
    <reaction evidence="5 9">
        <text>N(7)-methyl-GTP + H2O = N(7)-methyl-GMP + diphosphate + H(+)</text>
        <dbReference type="Rhea" id="RHEA:58744"/>
        <dbReference type="ChEBI" id="CHEBI:15377"/>
        <dbReference type="ChEBI" id="CHEBI:15378"/>
        <dbReference type="ChEBI" id="CHEBI:33019"/>
        <dbReference type="ChEBI" id="CHEBI:58285"/>
        <dbReference type="ChEBI" id="CHEBI:87133"/>
    </reaction>
</comment>
<dbReference type="EC" id="3.6.1.-" evidence="9"/>
<accession>G9Y7R5</accession>
<dbReference type="HAMAP" id="MF_00528">
    <property type="entry name" value="Maf"/>
    <property type="match status" value="1"/>
</dbReference>
<evidence type="ECO:0000256" key="2">
    <source>
        <dbReference type="ARBA" id="ARBA00022490"/>
    </source>
</evidence>
<protein>
    <recommendedName>
        <fullName evidence="8 9">7-methyl-GTP pyrophosphatase</fullName>
        <shortName evidence="9">m(7)GTP pyrophosphatase</shortName>
        <ecNumber evidence="9">3.6.1.-</ecNumber>
    </recommendedName>
</protein>